<keyword evidence="1" id="KW-0472">Membrane</keyword>
<organism evidence="2 4">
    <name type="scientific">Chitinophaga sancti</name>
    <dbReference type="NCBI Taxonomy" id="1004"/>
    <lineage>
        <taxon>Bacteria</taxon>
        <taxon>Pseudomonadati</taxon>
        <taxon>Bacteroidota</taxon>
        <taxon>Chitinophagia</taxon>
        <taxon>Chitinophagales</taxon>
        <taxon>Chitinophagaceae</taxon>
        <taxon>Chitinophaga</taxon>
    </lineage>
</organism>
<dbReference type="OrthoDB" id="680908at2"/>
<dbReference type="Proteomes" id="UP000183788">
    <property type="component" value="Unassembled WGS sequence"/>
</dbReference>
<evidence type="ECO:0000256" key="1">
    <source>
        <dbReference type="SAM" id="Phobius"/>
    </source>
</evidence>
<sequence>MFKIPISIIFCMSGALGALIIKFIDDSTLKPEDRPDFRSLLYYTRGAAWLLLAGIIGFVYFDNEPIFSNKSIYFHTGASAPVIVKALKDSIPSQIKSQMK</sequence>
<keyword evidence="5" id="KW-1185">Reference proteome</keyword>
<proteinExistence type="predicted"/>
<dbReference type="AlphaFoldDB" id="A0A1K1S284"/>
<keyword evidence="1" id="KW-1133">Transmembrane helix</keyword>
<dbReference type="Proteomes" id="UP001326715">
    <property type="component" value="Chromosome"/>
</dbReference>
<reference evidence="2 4" key="1">
    <citation type="submission" date="2016-11" db="EMBL/GenBank/DDBJ databases">
        <authorList>
            <person name="Jaros S."/>
            <person name="Januszkiewicz K."/>
            <person name="Wedrychowicz H."/>
        </authorList>
    </citation>
    <scope>NUCLEOTIDE SEQUENCE [LARGE SCALE GENOMIC DNA]</scope>
    <source>
        <strain evidence="2 4">DSM 784</strain>
    </source>
</reference>
<dbReference type="RefSeq" id="WP_072363592.1">
    <property type="nucleotide sequence ID" value="NZ_CP139972.1"/>
</dbReference>
<evidence type="ECO:0000313" key="5">
    <source>
        <dbReference type="Proteomes" id="UP001326715"/>
    </source>
</evidence>
<name>A0A1K1S284_9BACT</name>
<evidence type="ECO:0000313" key="2">
    <source>
        <dbReference type="EMBL" id="SFW78290.1"/>
    </source>
</evidence>
<dbReference type="STRING" id="1004.SAMN05661012_04623"/>
<feature type="transmembrane region" description="Helical" evidence="1">
    <location>
        <begin position="41"/>
        <end position="61"/>
    </location>
</feature>
<reference evidence="3 5" key="2">
    <citation type="submission" date="2023-11" db="EMBL/GenBank/DDBJ databases">
        <title>MicrobeMod: A computational toolkit for identifying prokaryotic methylation and restriction-modification with nanopore sequencing.</title>
        <authorList>
            <person name="Crits-Christoph A."/>
            <person name="Kang S.C."/>
            <person name="Lee H."/>
            <person name="Ostrov N."/>
        </authorList>
    </citation>
    <scope>NUCLEOTIDE SEQUENCE [LARGE SCALE GENOMIC DNA]</scope>
    <source>
        <strain evidence="3 5">ATCC 23090</strain>
    </source>
</reference>
<dbReference type="EMBL" id="FPIZ01000016">
    <property type="protein sequence ID" value="SFW78290.1"/>
    <property type="molecule type" value="Genomic_DNA"/>
</dbReference>
<protein>
    <submittedName>
        <fullName evidence="2">Uncharacterized protein</fullName>
    </submittedName>
</protein>
<keyword evidence="1" id="KW-0812">Transmembrane</keyword>
<gene>
    <name evidence="2" type="ORF">SAMN05661012_04623</name>
    <name evidence="3" type="ORF">SR876_25005</name>
</gene>
<evidence type="ECO:0000313" key="4">
    <source>
        <dbReference type="Proteomes" id="UP000183788"/>
    </source>
</evidence>
<evidence type="ECO:0000313" key="3">
    <source>
        <dbReference type="EMBL" id="WQG88191.1"/>
    </source>
</evidence>
<dbReference type="EMBL" id="CP140154">
    <property type="protein sequence ID" value="WQG88191.1"/>
    <property type="molecule type" value="Genomic_DNA"/>
</dbReference>
<accession>A0A1K1S284</accession>